<proteinExistence type="predicted"/>
<protein>
    <recommendedName>
        <fullName evidence="1">Glutathione S-transferase UstS-like C-terminal domain-containing protein</fullName>
    </recommendedName>
</protein>
<dbReference type="Gene3D" id="3.40.30.10">
    <property type="entry name" value="Glutaredoxin"/>
    <property type="match status" value="1"/>
</dbReference>
<dbReference type="SUPFAM" id="SSF47616">
    <property type="entry name" value="GST C-terminal domain-like"/>
    <property type="match status" value="1"/>
</dbReference>
<dbReference type="InterPro" id="IPR036282">
    <property type="entry name" value="Glutathione-S-Trfase_C_sf"/>
</dbReference>
<comment type="caution">
    <text evidence="2">The sequence shown here is derived from an EMBL/GenBank/DDBJ whole genome shotgun (WGS) entry which is preliminary data.</text>
</comment>
<dbReference type="Pfam" id="PF22041">
    <property type="entry name" value="GST_C_7"/>
    <property type="match status" value="1"/>
</dbReference>
<evidence type="ECO:0000313" key="3">
    <source>
        <dbReference type="Proteomes" id="UP001610446"/>
    </source>
</evidence>
<dbReference type="Gene3D" id="1.20.1050.10">
    <property type="match status" value="1"/>
</dbReference>
<dbReference type="Proteomes" id="UP001610446">
    <property type="component" value="Unassembled WGS sequence"/>
</dbReference>
<keyword evidence="3" id="KW-1185">Reference proteome</keyword>
<gene>
    <name evidence="2" type="ORF">BJY01DRAFT_260627</name>
</gene>
<accession>A0ABR4KJV9</accession>
<organism evidence="2 3">
    <name type="scientific">Aspergillus pseudoustus</name>
    <dbReference type="NCBI Taxonomy" id="1810923"/>
    <lineage>
        <taxon>Eukaryota</taxon>
        <taxon>Fungi</taxon>
        <taxon>Dikarya</taxon>
        <taxon>Ascomycota</taxon>
        <taxon>Pezizomycotina</taxon>
        <taxon>Eurotiomycetes</taxon>
        <taxon>Eurotiomycetidae</taxon>
        <taxon>Eurotiales</taxon>
        <taxon>Aspergillaceae</taxon>
        <taxon>Aspergillus</taxon>
        <taxon>Aspergillus subgen. Nidulantes</taxon>
    </lineage>
</organism>
<feature type="domain" description="Glutathione S-transferase UstS-like C-terminal" evidence="1">
    <location>
        <begin position="145"/>
        <end position="250"/>
    </location>
</feature>
<sequence>MATSNTPATPATPVHLFDLLSALPQPLTTWSSNTIKIHLVINYKQIPYTYSYTTYADIAPLLSSLGVAPHAPETTNPAPYTLPAIAHASLTTETNSHGALMDSLPIALHLERAFPDTKTVFPNGDASAQLATRVQDLLRGVAVAGIGLILRNTIDILDPRGKEYFTKLWEAKLGKSADEMAPKSESELGDVLEAMGAAMRPVVELLRETEGVFFEGHEPGFADFVLVGSLVWFRRIDREGRLWGAVVGEEARRLWEGCEHLLDKRGEERAWAGDPVE</sequence>
<dbReference type="InterPro" id="IPR054416">
    <property type="entry name" value="GST_UstS-like_C"/>
</dbReference>
<name>A0ABR4KJV9_9EURO</name>
<dbReference type="EMBL" id="JBFXLU010000029">
    <property type="protein sequence ID" value="KAL2851562.1"/>
    <property type="molecule type" value="Genomic_DNA"/>
</dbReference>
<reference evidence="2 3" key="1">
    <citation type="submission" date="2024-07" db="EMBL/GenBank/DDBJ databases">
        <title>Section-level genome sequencing and comparative genomics of Aspergillus sections Usti and Cavernicolus.</title>
        <authorList>
            <consortium name="Lawrence Berkeley National Laboratory"/>
            <person name="Nybo J.L."/>
            <person name="Vesth T.C."/>
            <person name="Theobald S."/>
            <person name="Frisvad J.C."/>
            <person name="Larsen T.O."/>
            <person name="Kjaerboelling I."/>
            <person name="Rothschild-Mancinelli K."/>
            <person name="Lyhne E.K."/>
            <person name="Kogle M.E."/>
            <person name="Barry K."/>
            <person name="Clum A."/>
            <person name="Na H."/>
            <person name="Ledsgaard L."/>
            <person name="Lin J."/>
            <person name="Lipzen A."/>
            <person name="Kuo A."/>
            <person name="Riley R."/>
            <person name="Mondo S."/>
            <person name="Labutti K."/>
            <person name="Haridas S."/>
            <person name="Pangalinan J."/>
            <person name="Salamov A.A."/>
            <person name="Simmons B.A."/>
            <person name="Magnuson J.K."/>
            <person name="Chen J."/>
            <person name="Drula E."/>
            <person name="Henrissat B."/>
            <person name="Wiebenga A."/>
            <person name="Lubbers R.J."/>
            <person name="Gomes A.C."/>
            <person name="Makela M.R."/>
            <person name="Stajich J."/>
            <person name="Grigoriev I.V."/>
            <person name="Mortensen U.H."/>
            <person name="De Vries R.P."/>
            <person name="Baker S.E."/>
            <person name="Andersen M.R."/>
        </authorList>
    </citation>
    <scope>NUCLEOTIDE SEQUENCE [LARGE SCALE GENOMIC DNA]</scope>
    <source>
        <strain evidence="2 3">CBS 123904</strain>
    </source>
</reference>
<evidence type="ECO:0000259" key="1">
    <source>
        <dbReference type="Pfam" id="PF22041"/>
    </source>
</evidence>
<evidence type="ECO:0000313" key="2">
    <source>
        <dbReference type="EMBL" id="KAL2851562.1"/>
    </source>
</evidence>